<dbReference type="OrthoDB" id="10255at2157"/>
<keyword evidence="3 4" id="KW-0592">Phosphate transport</keyword>
<keyword evidence="5" id="KW-0812">Transmembrane</keyword>
<keyword evidence="2 4" id="KW-0813">Transport</keyword>
<dbReference type="AlphaFoldDB" id="A0A157SY13"/>
<dbReference type="Gene3D" id="3.40.190.10">
    <property type="entry name" value="Periplasmic binding protein-like II"/>
    <property type="match status" value="2"/>
</dbReference>
<dbReference type="Proteomes" id="UP000594632">
    <property type="component" value="Chromosome"/>
</dbReference>
<gene>
    <name evidence="7" type="primary">pstS</name>
    <name evidence="7" type="ORF">HFC64_13995</name>
    <name evidence="8" type="ORF">SSOP1_0470</name>
</gene>
<dbReference type="PIRSF" id="PIRSF002756">
    <property type="entry name" value="PstS"/>
    <property type="match status" value="1"/>
</dbReference>
<organism evidence="8 9">
    <name type="scientific">Saccharolobus solfataricus</name>
    <name type="common">Sulfolobus solfataricus</name>
    <dbReference type="NCBI Taxonomy" id="2287"/>
    <lineage>
        <taxon>Archaea</taxon>
        <taxon>Thermoproteota</taxon>
        <taxon>Thermoprotei</taxon>
        <taxon>Sulfolobales</taxon>
        <taxon>Sulfolobaceae</taxon>
        <taxon>Saccharolobus</taxon>
    </lineage>
</organism>
<evidence type="ECO:0000313" key="8">
    <source>
        <dbReference type="EMBL" id="SAI84025.1"/>
    </source>
</evidence>
<dbReference type="Pfam" id="PF12849">
    <property type="entry name" value="PBP_like_2"/>
    <property type="match status" value="1"/>
</dbReference>
<evidence type="ECO:0000259" key="6">
    <source>
        <dbReference type="Pfam" id="PF12849"/>
    </source>
</evidence>
<dbReference type="CDD" id="cd13565">
    <property type="entry name" value="PBP2_PstS"/>
    <property type="match status" value="1"/>
</dbReference>
<dbReference type="GO" id="GO:0035435">
    <property type="term" value="P:phosphate ion transmembrane transport"/>
    <property type="evidence" value="ECO:0007669"/>
    <property type="project" value="InterPro"/>
</dbReference>
<dbReference type="InterPro" id="IPR005673">
    <property type="entry name" value="ABC_phos-bd_PstS"/>
</dbReference>
<accession>A0A157SY13</accession>
<dbReference type="Proteomes" id="UP000076770">
    <property type="component" value="Chromosome i"/>
</dbReference>
<evidence type="ECO:0000313" key="7">
    <source>
        <dbReference type="EMBL" id="QPG50783.1"/>
    </source>
</evidence>
<dbReference type="SUPFAM" id="SSF53850">
    <property type="entry name" value="Periplasmic binding protein-like II"/>
    <property type="match status" value="1"/>
</dbReference>
<reference evidence="9" key="1">
    <citation type="submission" date="2016-04" db="EMBL/GenBank/DDBJ databases">
        <authorList>
            <person name="Shah S.A."/>
            <person name="Garrett R.A."/>
        </authorList>
    </citation>
    <scope>NUCLEOTIDE SEQUENCE [LARGE SCALE GENOMIC DNA]</scope>
    <source>
        <strain evidence="9">ATCC 35091 / DSM 1616 / JCM 8930 / NBRC 15331 / P1</strain>
    </source>
</reference>
<reference evidence="7 10" key="3">
    <citation type="journal article" date="2020" name="Nat. Commun.">
        <title>The structures of two archaeal type IV pili illuminate evolutionary relationships.</title>
        <authorList>
            <person name="Wang F."/>
            <person name="Baquero D.P."/>
            <person name="Su Z."/>
            <person name="Beltran L.C."/>
            <person name="Prangishvili D."/>
            <person name="Krupovic M."/>
            <person name="Egelman E.H."/>
        </authorList>
    </citation>
    <scope>NUCLEOTIDE SEQUENCE [LARGE SCALE GENOMIC DNA]</scope>
    <source>
        <strain evidence="7 10">POZ149</strain>
    </source>
</reference>
<evidence type="ECO:0000256" key="2">
    <source>
        <dbReference type="ARBA" id="ARBA00022448"/>
    </source>
</evidence>
<feature type="domain" description="PBP" evidence="6">
    <location>
        <begin position="55"/>
        <end position="364"/>
    </location>
</feature>
<dbReference type="PATRIC" id="fig|2287.9.peg.477"/>
<reference evidence="8" key="2">
    <citation type="submission" date="2016-04" db="EMBL/GenBank/DDBJ databases">
        <authorList>
            <person name="Evans L.H."/>
            <person name="Alamgir A."/>
            <person name="Owens N."/>
            <person name="Weber N.D."/>
            <person name="Virtaneva K."/>
            <person name="Barbian K."/>
            <person name="Babar A."/>
            <person name="Rosenke K."/>
        </authorList>
    </citation>
    <scope>NUCLEOTIDE SEQUENCE</scope>
    <source>
        <strain evidence="8">P1</strain>
    </source>
</reference>
<keyword evidence="5" id="KW-0472">Membrane</keyword>
<evidence type="ECO:0000313" key="9">
    <source>
        <dbReference type="Proteomes" id="UP000076770"/>
    </source>
</evidence>
<dbReference type="GO" id="GO:0042301">
    <property type="term" value="F:phosphate ion binding"/>
    <property type="evidence" value="ECO:0007669"/>
    <property type="project" value="InterPro"/>
</dbReference>
<dbReference type="InterPro" id="IPR050962">
    <property type="entry name" value="Phosphate-bind_PstS"/>
</dbReference>
<protein>
    <recommendedName>
        <fullName evidence="4">Phosphate-binding protein</fullName>
    </recommendedName>
</protein>
<comment type="similarity">
    <text evidence="1 4">Belongs to the PstS family.</text>
</comment>
<dbReference type="PANTHER" id="PTHR42996">
    <property type="entry name" value="PHOSPHATE-BINDING PROTEIN PSTS"/>
    <property type="match status" value="1"/>
</dbReference>
<dbReference type="GO" id="GO:0043190">
    <property type="term" value="C:ATP-binding cassette (ABC) transporter complex"/>
    <property type="evidence" value="ECO:0007669"/>
    <property type="project" value="InterPro"/>
</dbReference>
<sequence length="405" mass="43697">MKGFSTLAVVIILIIVVIAVAGIFFVINSQGGHNTTTTSTSSSFSTSSQASSSQTTASSQISASIIAGGSTFVNPLMQVWIKDFQSNYNGIQVTYSAVGSGAGVNNFLQGAYDIGATDVPPPSNLYQQLTQKYGEVLTIPDVVGAVDIIYNIPSFSGTLNLTADVLAKIYLGQIQYWDDPAIKALNPHFNFTHQKIIAVHRSDGSGTTFIFTYWLYTSSQSWRSSNVSYGYTVNWPVDKLGNGLGGKGSDGVTAYVSQNPYSIGYVEAQYAIAKNLTPAAVLNPSTGDYVLPTQASIETAIQNANLSSLPSSLTRDLSQYLSVFLNVKAHNAYPIVTFSWLVIKVNYTDKSKAEAIYLFLKYIATTGQTELPSGYIELPSNIQQLILQNLKLISYNNTSVYTLVS</sequence>
<dbReference type="GeneID" id="1455620"/>
<evidence type="ECO:0000256" key="3">
    <source>
        <dbReference type="ARBA" id="ARBA00022592"/>
    </source>
</evidence>
<keyword evidence="5" id="KW-1133">Transmembrane helix</keyword>
<proteinExistence type="inferred from homology"/>
<name>A0A157SY13_SACSO</name>
<evidence type="ECO:0000256" key="4">
    <source>
        <dbReference type="PIRNR" id="PIRNR002756"/>
    </source>
</evidence>
<evidence type="ECO:0000256" key="1">
    <source>
        <dbReference type="ARBA" id="ARBA00008725"/>
    </source>
</evidence>
<evidence type="ECO:0000313" key="10">
    <source>
        <dbReference type="Proteomes" id="UP000594632"/>
    </source>
</evidence>
<evidence type="ECO:0000256" key="5">
    <source>
        <dbReference type="SAM" id="Phobius"/>
    </source>
</evidence>
<dbReference type="EMBL" id="LT549890">
    <property type="protein sequence ID" value="SAI84025.1"/>
    <property type="molecule type" value="Genomic_DNA"/>
</dbReference>
<dbReference type="InterPro" id="IPR024370">
    <property type="entry name" value="PBP_domain"/>
</dbReference>
<dbReference type="GeneID" id="27426786"/>
<dbReference type="NCBIfam" id="TIGR00975">
    <property type="entry name" value="3a0107s03"/>
    <property type="match status" value="1"/>
</dbReference>
<dbReference type="EMBL" id="CP050869">
    <property type="protein sequence ID" value="QPG50783.1"/>
    <property type="molecule type" value="Genomic_DNA"/>
</dbReference>
<dbReference type="PANTHER" id="PTHR42996:SF1">
    <property type="entry name" value="PHOSPHATE-BINDING PROTEIN PSTS"/>
    <property type="match status" value="1"/>
</dbReference>
<feature type="transmembrane region" description="Helical" evidence="5">
    <location>
        <begin position="7"/>
        <end position="27"/>
    </location>
</feature>
<dbReference type="RefSeq" id="WP_010923004.1">
    <property type="nucleotide sequence ID" value="NZ_LT549890.1"/>
</dbReference>